<accession>A0A9X3ILA5</accession>
<evidence type="ECO:0000313" key="1">
    <source>
        <dbReference type="EMBL" id="MCX5570469.1"/>
    </source>
</evidence>
<dbReference type="RefSeq" id="WP_266339442.1">
    <property type="nucleotide sequence ID" value="NZ_JAPKNK010000006.1"/>
</dbReference>
<dbReference type="Proteomes" id="UP001144805">
    <property type="component" value="Unassembled WGS sequence"/>
</dbReference>
<reference evidence="1" key="1">
    <citation type="submission" date="2022-11" db="EMBL/GenBank/DDBJ databases">
        <title>Biodiversity and phylogenetic relationships of bacteria.</title>
        <authorList>
            <person name="Machado R.A.R."/>
            <person name="Bhat A."/>
            <person name="Loulou A."/>
            <person name="Kallel S."/>
        </authorList>
    </citation>
    <scope>NUCLEOTIDE SEQUENCE</scope>
    <source>
        <strain evidence="1">K-TC2</strain>
    </source>
</reference>
<keyword evidence="2" id="KW-1185">Reference proteome</keyword>
<name>A0A9X3ILA5_9HYPH</name>
<gene>
    <name evidence="1" type="ORF">OSH07_14770</name>
</gene>
<sequence>MAIQIVFVTENAEIIRIVQRKKNALLPADVRANGFKVFDGEEIFVSSYSTKGSSGIDRLIAHIEEVVRDGITSVLLISDGSVPDLLPAFGDIFSVNLFEAPKHGVNIHNLVQTLLAKVLKNFRYYRTRFFDLKYQQLFRLPLKNFMADEIGVVRDLCHDMIGSERFGRQLDEALAKLRSRQRPKKASSRPERYFVDDDDRHFQLGAETHAKAETSQPPHTKACVLGNRYRFGIAFNGETHFNVSKDKDESMSGNYVDCHGAFRPGGGGKHINMFSNDFF</sequence>
<organism evidence="1 2">
    <name type="scientific">Kaistia nematophila</name>
    <dbReference type="NCBI Taxonomy" id="2994654"/>
    <lineage>
        <taxon>Bacteria</taxon>
        <taxon>Pseudomonadati</taxon>
        <taxon>Pseudomonadota</taxon>
        <taxon>Alphaproteobacteria</taxon>
        <taxon>Hyphomicrobiales</taxon>
        <taxon>Kaistiaceae</taxon>
        <taxon>Kaistia</taxon>
    </lineage>
</organism>
<dbReference type="AlphaFoldDB" id="A0A9X3ILA5"/>
<proteinExistence type="predicted"/>
<protein>
    <submittedName>
        <fullName evidence="1">Uncharacterized protein</fullName>
    </submittedName>
</protein>
<dbReference type="EMBL" id="JAPKNK010000006">
    <property type="protein sequence ID" value="MCX5570469.1"/>
    <property type="molecule type" value="Genomic_DNA"/>
</dbReference>
<evidence type="ECO:0000313" key="2">
    <source>
        <dbReference type="Proteomes" id="UP001144805"/>
    </source>
</evidence>
<comment type="caution">
    <text evidence="1">The sequence shown here is derived from an EMBL/GenBank/DDBJ whole genome shotgun (WGS) entry which is preliminary data.</text>
</comment>